<comment type="similarity">
    <text evidence="2">Belongs to the bacterial solute-binding protein 8 family.</text>
</comment>
<sequence length="308" mass="34485">MKIKHYFLMIVFTSVVFVVSACGSESSSSQAENTAESTDTVTYESETGPVEIPANPQRIVALTNAPNVHALDGELVGVDQWTKSSPLFTDELADEAVVSENEPESIMAEDPDLIIAGSHMENLEELEKIAPTVIYTWGKLDYLSQQVEIGKLLNKEEEAQEWVDDFEQRTAKIGEEIKAEYGEDVTVTVFEVDAKNFYVFGDNWARGTEILYQAMDLNMPEKVSEDALEEGYHTLSLEALPEYAGDFIVVSKKSSEDNEFMESDIWNNIPAVKNNRVIEIDQEASSYSDPITLDYLTEIFEEGFLGQQ</sequence>
<dbReference type="GO" id="GO:1901678">
    <property type="term" value="P:iron coordination entity transport"/>
    <property type="evidence" value="ECO:0007669"/>
    <property type="project" value="UniProtKB-ARBA"/>
</dbReference>
<evidence type="ECO:0000313" key="7">
    <source>
        <dbReference type="EMBL" id="SFL91297.1"/>
    </source>
</evidence>
<dbReference type="InterPro" id="IPR051313">
    <property type="entry name" value="Bact_iron-sidero_bind"/>
</dbReference>
<feature type="chain" id="PRO_5038828366" evidence="5">
    <location>
        <begin position="32"/>
        <end position="308"/>
    </location>
</feature>
<dbReference type="GO" id="GO:0005886">
    <property type="term" value="C:plasma membrane"/>
    <property type="evidence" value="ECO:0007669"/>
    <property type="project" value="UniProtKB-SubCell"/>
</dbReference>
<keyword evidence="8" id="KW-1185">Reference proteome</keyword>
<feature type="domain" description="Fe/B12 periplasmic-binding" evidence="6">
    <location>
        <begin position="58"/>
        <end position="308"/>
    </location>
</feature>
<dbReference type="RefSeq" id="WP_091483635.1">
    <property type="nucleotide sequence ID" value="NZ_FOTR01000005.1"/>
</dbReference>
<dbReference type="PROSITE" id="PS51257">
    <property type="entry name" value="PROKAR_LIPOPROTEIN"/>
    <property type="match status" value="1"/>
</dbReference>
<dbReference type="Proteomes" id="UP000198565">
    <property type="component" value="Unassembled WGS sequence"/>
</dbReference>
<gene>
    <name evidence="7" type="ORF">SAMN04487943_10566</name>
</gene>
<reference evidence="8" key="1">
    <citation type="submission" date="2016-10" db="EMBL/GenBank/DDBJ databases">
        <authorList>
            <person name="Varghese N."/>
            <person name="Submissions S."/>
        </authorList>
    </citation>
    <scope>NUCLEOTIDE SEQUENCE [LARGE SCALE GENOMIC DNA]</scope>
    <source>
        <strain evidence="8">CGMCC 1.4250</strain>
    </source>
</reference>
<dbReference type="SUPFAM" id="SSF53807">
    <property type="entry name" value="Helical backbone' metal receptor"/>
    <property type="match status" value="1"/>
</dbReference>
<evidence type="ECO:0000256" key="3">
    <source>
        <dbReference type="ARBA" id="ARBA00022448"/>
    </source>
</evidence>
<feature type="signal peptide" evidence="5">
    <location>
        <begin position="1"/>
        <end position="31"/>
    </location>
</feature>
<evidence type="ECO:0000256" key="2">
    <source>
        <dbReference type="ARBA" id="ARBA00008814"/>
    </source>
</evidence>
<evidence type="ECO:0000256" key="4">
    <source>
        <dbReference type="ARBA" id="ARBA00022729"/>
    </source>
</evidence>
<dbReference type="CDD" id="cd01138">
    <property type="entry name" value="FeuA"/>
    <property type="match status" value="1"/>
</dbReference>
<dbReference type="OrthoDB" id="2241086at2"/>
<evidence type="ECO:0000259" key="6">
    <source>
        <dbReference type="PROSITE" id="PS50983"/>
    </source>
</evidence>
<protein>
    <submittedName>
        <fullName evidence="7">Iron complex transport system substrate-binding protein</fullName>
    </submittedName>
</protein>
<evidence type="ECO:0000256" key="5">
    <source>
        <dbReference type="SAM" id="SignalP"/>
    </source>
</evidence>
<dbReference type="GO" id="GO:0030288">
    <property type="term" value="C:outer membrane-bounded periplasmic space"/>
    <property type="evidence" value="ECO:0007669"/>
    <property type="project" value="TreeGrafter"/>
</dbReference>
<comment type="subcellular location">
    <subcellularLocation>
        <location evidence="1">Cell membrane</location>
        <topology evidence="1">Lipid-anchor</topology>
    </subcellularLocation>
</comment>
<dbReference type="STRING" id="334253.SAMN04487943_10566"/>
<dbReference type="InterPro" id="IPR002491">
    <property type="entry name" value="ABC_transptr_periplasmic_BD"/>
</dbReference>
<dbReference type="PANTHER" id="PTHR30532">
    <property type="entry name" value="IRON III DICITRATE-BINDING PERIPLASMIC PROTEIN"/>
    <property type="match status" value="1"/>
</dbReference>
<dbReference type="EMBL" id="FOTR01000005">
    <property type="protein sequence ID" value="SFL91297.1"/>
    <property type="molecule type" value="Genomic_DNA"/>
</dbReference>
<dbReference type="AlphaFoldDB" id="A0A1I4LL42"/>
<organism evidence="7 8">
    <name type="scientific">Gracilibacillus orientalis</name>
    <dbReference type="NCBI Taxonomy" id="334253"/>
    <lineage>
        <taxon>Bacteria</taxon>
        <taxon>Bacillati</taxon>
        <taxon>Bacillota</taxon>
        <taxon>Bacilli</taxon>
        <taxon>Bacillales</taxon>
        <taxon>Bacillaceae</taxon>
        <taxon>Gracilibacillus</taxon>
    </lineage>
</organism>
<dbReference type="PANTHER" id="PTHR30532:SF26">
    <property type="entry name" value="IRON(3+)-HYDROXAMATE-BINDING PROTEIN FHUD"/>
    <property type="match status" value="1"/>
</dbReference>
<accession>A0A1I4LL42</accession>
<dbReference type="Pfam" id="PF01497">
    <property type="entry name" value="Peripla_BP_2"/>
    <property type="match status" value="1"/>
</dbReference>
<keyword evidence="4 5" id="KW-0732">Signal</keyword>
<dbReference type="Gene3D" id="3.40.50.1980">
    <property type="entry name" value="Nitrogenase molybdenum iron protein domain"/>
    <property type="match status" value="2"/>
</dbReference>
<dbReference type="PROSITE" id="PS50983">
    <property type="entry name" value="FE_B12_PBP"/>
    <property type="match status" value="1"/>
</dbReference>
<keyword evidence="3" id="KW-0813">Transport</keyword>
<evidence type="ECO:0000256" key="1">
    <source>
        <dbReference type="ARBA" id="ARBA00004193"/>
    </source>
</evidence>
<evidence type="ECO:0000313" key="8">
    <source>
        <dbReference type="Proteomes" id="UP000198565"/>
    </source>
</evidence>
<proteinExistence type="inferred from homology"/>
<name>A0A1I4LL42_9BACI</name>